<dbReference type="Proteomes" id="UP000256488">
    <property type="component" value="Unassembled WGS sequence"/>
</dbReference>
<evidence type="ECO:0000313" key="3">
    <source>
        <dbReference type="Proteomes" id="UP000256488"/>
    </source>
</evidence>
<dbReference type="EMBL" id="NFZX01000030">
    <property type="protein sequence ID" value="RFA33843.1"/>
    <property type="molecule type" value="Genomic_DNA"/>
</dbReference>
<dbReference type="GO" id="GO:0003677">
    <property type="term" value="F:DNA binding"/>
    <property type="evidence" value="ECO:0007669"/>
    <property type="project" value="InterPro"/>
</dbReference>
<gene>
    <name evidence="2" type="ORF">CAI16_13390</name>
</gene>
<dbReference type="AlphaFoldDB" id="A0A3E0WNQ9"/>
<sequence length="79" mass="9308">MKQYKTDWEIIKEIAVLRTGQNGWTKELNYISWNGQKPKFDVRWWSPDKKYVGKGLTLTQDEIALLEKVIATLPQQLEV</sequence>
<dbReference type="InterPro" id="IPR003173">
    <property type="entry name" value="PC4_C"/>
</dbReference>
<evidence type="ECO:0000313" key="2">
    <source>
        <dbReference type="EMBL" id="RFA33843.1"/>
    </source>
</evidence>
<dbReference type="GO" id="GO:0006355">
    <property type="term" value="P:regulation of DNA-templated transcription"/>
    <property type="evidence" value="ECO:0007669"/>
    <property type="project" value="InterPro"/>
</dbReference>
<dbReference type="RefSeq" id="WP_116278797.1">
    <property type="nucleotide sequence ID" value="NZ_NFZX01000030.1"/>
</dbReference>
<comment type="caution">
    <text evidence="2">The sequence shown here is derived from an EMBL/GenBank/DDBJ whole genome shotgun (WGS) entry which is preliminary data.</text>
</comment>
<accession>A0A3E0WNQ9</accession>
<dbReference type="Pfam" id="PF02229">
    <property type="entry name" value="PC4"/>
    <property type="match status" value="1"/>
</dbReference>
<feature type="domain" description="Transcriptional coactivator p15 (PC4) C-terminal" evidence="1">
    <location>
        <begin position="22"/>
        <end position="67"/>
    </location>
</feature>
<evidence type="ECO:0000259" key="1">
    <source>
        <dbReference type="Pfam" id="PF02229"/>
    </source>
</evidence>
<protein>
    <recommendedName>
        <fullName evidence="1">Transcriptional coactivator p15 (PC4) C-terminal domain-containing protein</fullName>
    </recommendedName>
</protein>
<name>A0A3E0WNQ9_9BACI</name>
<proteinExistence type="predicted"/>
<dbReference type="Gene3D" id="2.30.31.70">
    <property type="match status" value="1"/>
</dbReference>
<reference evidence="2 3" key="1">
    <citation type="submission" date="2017-05" db="EMBL/GenBank/DDBJ databases">
        <title>Virgibacillus sp. AK90 isolated from a saltern of Kakinada, India.</title>
        <authorList>
            <person name="Gupta V."/>
            <person name="Sidhu C."/>
            <person name="Korpole S."/>
            <person name="Pinnaka A.K."/>
        </authorList>
    </citation>
    <scope>NUCLEOTIDE SEQUENCE [LARGE SCALE GENOMIC DNA]</scope>
    <source>
        <strain evidence="2 3">AK90</strain>
    </source>
</reference>
<organism evidence="2 3">
    <name type="scientific">Virgibacillus dokdonensis</name>
    <dbReference type="NCBI Taxonomy" id="302167"/>
    <lineage>
        <taxon>Bacteria</taxon>
        <taxon>Bacillati</taxon>
        <taxon>Bacillota</taxon>
        <taxon>Bacilli</taxon>
        <taxon>Bacillales</taxon>
        <taxon>Bacillaceae</taxon>
        <taxon>Virgibacillus</taxon>
    </lineage>
</organism>